<dbReference type="PANTHER" id="PTHR11712">
    <property type="entry name" value="POLYKETIDE SYNTHASE-RELATED"/>
    <property type="match status" value="1"/>
</dbReference>
<comment type="similarity">
    <text evidence="1 3">Belongs to the thiolase-like superfamily. Beta-ketoacyl-ACP synthases family.</text>
</comment>
<keyword evidence="6" id="KW-1185">Reference proteome</keyword>
<reference evidence="5 6" key="1">
    <citation type="submission" date="2018-06" db="EMBL/GenBank/DDBJ databases">
        <title>Genomic Encyclopedia of Archaeal and Bacterial Type Strains, Phase II (KMG-II): from individual species to whole genera.</title>
        <authorList>
            <person name="Goeker M."/>
        </authorList>
    </citation>
    <scope>NUCLEOTIDE SEQUENCE [LARGE SCALE GENOMIC DNA]</scope>
    <source>
        <strain evidence="5 6">ATCC BAA-1881</strain>
    </source>
</reference>
<name>A0A326TY47_THEHA</name>
<protein>
    <submittedName>
        <fullName evidence="5">3-oxoacyl-[acyl-carrier-protein] synthase II</fullName>
    </submittedName>
</protein>
<evidence type="ECO:0000259" key="4">
    <source>
        <dbReference type="PROSITE" id="PS52004"/>
    </source>
</evidence>
<keyword evidence="2 3" id="KW-0808">Transferase</keyword>
<dbReference type="CDD" id="cd00834">
    <property type="entry name" value="KAS_I_II"/>
    <property type="match status" value="1"/>
</dbReference>
<evidence type="ECO:0000256" key="2">
    <source>
        <dbReference type="ARBA" id="ARBA00022679"/>
    </source>
</evidence>
<dbReference type="PROSITE" id="PS00606">
    <property type="entry name" value="KS3_1"/>
    <property type="match status" value="1"/>
</dbReference>
<dbReference type="InterPro" id="IPR014030">
    <property type="entry name" value="Ketoacyl_synth_N"/>
</dbReference>
<dbReference type="InterPro" id="IPR018201">
    <property type="entry name" value="Ketoacyl_synth_AS"/>
</dbReference>
<feature type="domain" description="Ketosynthase family 3 (KS3)" evidence="4">
    <location>
        <begin position="7"/>
        <end position="413"/>
    </location>
</feature>
<evidence type="ECO:0000256" key="1">
    <source>
        <dbReference type="ARBA" id="ARBA00008467"/>
    </source>
</evidence>
<comment type="caution">
    <text evidence="5">The sequence shown here is derived from an EMBL/GenBank/DDBJ whole genome shotgun (WGS) entry which is preliminary data.</text>
</comment>
<dbReference type="SMART" id="SM00825">
    <property type="entry name" value="PKS_KS"/>
    <property type="match status" value="1"/>
</dbReference>
<dbReference type="Gene3D" id="3.40.47.10">
    <property type="match status" value="1"/>
</dbReference>
<dbReference type="NCBIfam" id="NF005589">
    <property type="entry name" value="PRK07314.1"/>
    <property type="match status" value="1"/>
</dbReference>
<dbReference type="Proteomes" id="UP000248806">
    <property type="component" value="Unassembled WGS sequence"/>
</dbReference>
<dbReference type="GO" id="GO:0004315">
    <property type="term" value="F:3-oxoacyl-[acyl-carrier-protein] synthase activity"/>
    <property type="evidence" value="ECO:0007669"/>
    <property type="project" value="InterPro"/>
</dbReference>
<dbReference type="InterPro" id="IPR020841">
    <property type="entry name" value="PKS_Beta-ketoAc_synthase_dom"/>
</dbReference>
<dbReference type="PANTHER" id="PTHR11712:SF336">
    <property type="entry name" value="3-OXOACYL-[ACYL-CARRIER-PROTEIN] SYNTHASE, MITOCHONDRIAL"/>
    <property type="match status" value="1"/>
</dbReference>
<dbReference type="FunFam" id="3.40.47.10:FF:000018">
    <property type="entry name" value="3-oxoacyl-[acyl-carrier-protein] synthase 2"/>
    <property type="match status" value="1"/>
</dbReference>
<proteinExistence type="inferred from homology"/>
<sequence length="415" mass="43644">MSMQTSKRRVVVTGMGAITPLGNSVESFWLRLCQGHSGIGRITQFDASRFQTQIAAEVRNLTLPPFLDEKLRRRLPRFALFALLAALEAWQDAGLHTASFDPCLAGVSIGSSHGGEEFALAGAAALQTQSPISPYIIPGMLSSRAAAQIALHFGLHGPTLAPNAACATGAQAIGEGAERIRHGDADIMLCGGAEACITPLTLAGDQATGALSRHNNAPEEASRPFDLKRDGFVPGEGAGILVLEAYEHACTRHAPIYAELKSYACTIDATHMTRPDPEGTYLALAIRQALQKANLHPASIHAIFAHATGTRLGDTAEAMALLQAFGPTLAHIPVTAIKASLGHLLGASGAVQGIAGVQALQKQCLPPTITLTEVDPTCAHLELVRHTRAHQHQAVLSCSSGFGGYNVALIFSRCE</sequence>
<dbReference type="Pfam" id="PF02801">
    <property type="entry name" value="Ketoacyl-synt_C"/>
    <property type="match status" value="1"/>
</dbReference>
<gene>
    <name evidence="5" type="ORF">EI42_05600</name>
</gene>
<evidence type="ECO:0000256" key="3">
    <source>
        <dbReference type="RuleBase" id="RU003694"/>
    </source>
</evidence>
<dbReference type="GO" id="GO:0005829">
    <property type="term" value="C:cytosol"/>
    <property type="evidence" value="ECO:0007669"/>
    <property type="project" value="TreeGrafter"/>
</dbReference>
<evidence type="ECO:0000313" key="6">
    <source>
        <dbReference type="Proteomes" id="UP000248806"/>
    </source>
</evidence>
<dbReference type="InterPro" id="IPR000794">
    <property type="entry name" value="Beta-ketoacyl_synthase"/>
</dbReference>
<dbReference type="InterPro" id="IPR014031">
    <property type="entry name" value="Ketoacyl_synth_C"/>
</dbReference>
<evidence type="ECO:0000313" key="5">
    <source>
        <dbReference type="EMBL" id="PZW22198.1"/>
    </source>
</evidence>
<dbReference type="EMBL" id="QKUF01000035">
    <property type="protein sequence ID" value="PZW22198.1"/>
    <property type="molecule type" value="Genomic_DNA"/>
</dbReference>
<accession>A0A326TY47</accession>
<organism evidence="5 6">
    <name type="scientific">Thermosporothrix hazakensis</name>
    <dbReference type="NCBI Taxonomy" id="644383"/>
    <lineage>
        <taxon>Bacteria</taxon>
        <taxon>Bacillati</taxon>
        <taxon>Chloroflexota</taxon>
        <taxon>Ktedonobacteria</taxon>
        <taxon>Ktedonobacterales</taxon>
        <taxon>Thermosporotrichaceae</taxon>
        <taxon>Thermosporothrix</taxon>
    </lineage>
</organism>
<dbReference type="GO" id="GO:0006633">
    <property type="term" value="P:fatty acid biosynthetic process"/>
    <property type="evidence" value="ECO:0007669"/>
    <property type="project" value="InterPro"/>
</dbReference>
<dbReference type="InterPro" id="IPR016039">
    <property type="entry name" value="Thiolase-like"/>
</dbReference>
<dbReference type="AlphaFoldDB" id="A0A326TY47"/>
<dbReference type="SUPFAM" id="SSF53901">
    <property type="entry name" value="Thiolase-like"/>
    <property type="match status" value="2"/>
</dbReference>
<dbReference type="PROSITE" id="PS52004">
    <property type="entry name" value="KS3_2"/>
    <property type="match status" value="1"/>
</dbReference>
<dbReference type="Pfam" id="PF00109">
    <property type="entry name" value="ketoacyl-synt"/>
    <property type="match status" value="1"/>
</dbReference>
<dbReference type="OrthoDB" id="155803at2"/>